<dbReference type="OrthoDB" id="6782434at2759"/>
<dbReference type="EMBL" id="OU896717">
    <property type="protein sequence ID" value="CAG9814615.1"/>
    <property type="molecule type" value="Genomic_DNA"/>
</dbReference>
<reference evidence="2" key="2">
    <citation type="submission" date="2022-10" db="EMBL/GenBank/DDBJ databases">
        <authorList>
            <consortium name="ENA_rothamsted_submissions"/>
            <consortium name="culmorum"/>
            <person name="King R."/>
        </authorList>
    </citation>
    <scope>NUCLEOTIDE SEQUENCE</scope>
</reference>
<organism evidence="2 3">
    <name type="scientific">Phaedon cochleariae</name>
    <name type="common">Mustard beetle</name>
    <dbReference type="NCBI Taxonomy" id="80249"/>
    <lineage>
        <taxon>Eukaryota</taxon>
        <taxon>Metazoa</taxon>
        <taxon>Ecdysozoa</taxon>
        <taxon>Arthropoda</taxon>
        <taxon>Hexapoda</taxon>
        <taxon>Insecta</taxon>
        <taxon>Pterygota</taxon>
        <taxon>Neoptera</taxon>
        <taxon>Endopterygota</taxon>
        <taxon>Coleoptera</taxon>
        <taxon>Polyphaga</taxon>
        <taxon>Cucujiformia</taxon>
        <taxon>Chrysomeloidea</taxon>
        <taxon>Chrysomelidae</taxon>
        <taxon>Chrysomelinae</taxon>
        <taxon>Chrysomelini</taxon>
        <taxon>Phaedon</taxon>
    </lineage>
</organism>
<dbReference type="Proteomes" id="UP001153737">
    <property type="component" value="Chromosome 11"/>
</dbReference>
<accession>A0A9N9SDS4</accession>
<evidence type="ECO:0000256" key="1">
    <source>
        <dbReference type="SAM" id="MobiDB-lite"/>
    </source>
</evidence>
<protein>
    <submittedName>
        <fullName evidence="2">Uncharacterized protein</fullName>
    </submittedName>
</protein>
<dbReference type="AlphaFoldDB" id="A0A9N9SDS4"/>
<evidence type="ECO:0000313" key="2">
    <source>
        <dbReference type="EMBL" id="CAG9814615.1"/>
    </source>
</evidence>
<feature type="region of interest" description="Disordered" evidence="1">
    <location>
        <begin position="92"/>
        <end position="116"/>
    </location>
</feature>
<gene>
    <name evidence="2" type="ORF">PHAECO_LOCUS2374</name>
</gene>
<sequence length="116" mass="12802">MFDNPIAAGKKAETKLAGLLATNNLPFSLMDVLTPLCKDIFPDSKIAQELALQRTKATQIVRKSIAVSYKEAFYDTIGARQALESRLTAGSGTIRRDSVARRERDYESNQSSHGVR</sequence>
<evidence type="ECO:0000313" key="3">
    <source>
        <dbReference type="Proteomes" id="UP001153737"/>
    </source>
</evidence>
<reference evidence="2" key="1">
    <citation type="submission" date="2022-01" db="EMBL/GenBank/DDBJ databases">
        <authorList>
            <person name="King R."/>
        </authorList>
    </citation>
    <scope>NUCLEOTIDE SEQUENCE</scope>
</reference>
<keyword evidence="3" id="KW-1185">Reference proteome</keyword>
<feature type="compositionally biased region" description="Basic and acidic residues" evidence="1">
    <location>
        <begin position="94"/>
        <end position="107"/>
    </location>
</feature>
<proteinExistence type="predicted"/>
<name>A0A9N9SDS4_PHACE</name>